<evidence type="ECO:0000259" key="3">
    <source>
        <dbReference type="Pfam" id="PF07687"/>
    </source>
</evidence>
<reference evidence="4" key="1">
    <citation type="journal article" date="2021" name="Sci. Rep.">
        <title>Diploid genomic architecture of Nitzschia inconspicua, an elite biomass production diatom.</title>
        <authorList>
            <person name="Oliver A."/>
            <person name="Podell S."/>
            <person name="Pinowska A."/>
            <person name="Traller J.C."/>
            <person name="Smith S.R."/>
            <person name="McClure R."/>
            <person name="Beliaev A."/>
            <person name="Bohutskyi P."/>
            <person name="Hill E.A."/>
            <person name="Rabines A."/>
            <person name="Zheng H."/>
            <person name="Allen L.Z."/>
            <person name="Kuo A."/>
            <person name="Grigoriev I.V."/>
            <person name="Allen A.E."/>
            <person name="Hazlebeck D."/>
            <person name="Allen E.E."/>
        </authorList>
    </citation>
    <scope>NUCLEOTIDE SEQUENCE</scope>
    <source>
        <strain evidence="4">Hildebrandi</strain>
    </source>
</reference>
<comment type="similarity">
    <text evidence="1">Belongs to the peptidase M20 family.</text>
</comment>
<dbReference type="PANTHER" id="PTHR11014">
    <property type="entry name" value="PEPTIDASE M20 FAMILY MEMBER"/>
    <property type="match status" value="1"/>
</dbReference>
<dbReference type="Pfam" id="PF07687">
    <property type="entry name" value="M20_dimer"/>
    <property type="match status" value="1"/>
</dbReference>
<dbReference type="NCBIfam" id="TIGR01891">
    <property type="entry name" value="amidohydrolases"/>
    <property type="match status" value="1"/>
</dbReference>
<evidence type="ECO:0000256" key="2">
    <source>
        <dbReference type="ARBA" id="ARBA00022801"/>
    </source>
</evidence>
<proteinExistence type="inferred from homology"/>
<evidence type="ECO:0000313" key="4">
    <source>
        <dbReference type="EMBL" id="KAG7353507.1"/>
    </source>
</evidence>
<dbReference type="Pfam" id="PF01546">
    <property type="entry name" value="Peptidase_M20"/>
    <property type="match status" value="1"/>
</dbReference>
<reference evidence="4" key="2">
    <citation type="submission" date="2021-04" db="EMBL/GenBank/DDBJ databases">
        <authorList>
            <person name="Podell S."/>
        </authorList>
    </citation>
    <scope>NUCLEOTIDE SEQUENCE</scope>
    <source>
        <strain evidence="4">Hildebrandi</strain>
    </source>
</reference>
<dbReference type="AlphaFoldDB" id="A0A9K3L0T2"/>
<dbReference type="InterPro" id="IPR011650">
    <property type="entry name" value="Peptidase_M20_dimer"/>
</dbReference>
<dbReference type="InterPro" id="IPR017439">
    <property type="entry name" value="Amidohydrolase"/>
</dbReference>
<dbReference type="OrthoDB" id="6119954at2759"/>
<keyword evidence="5" id="KW-1185">Reference proteome</keyword>
<dbReference type="Proteomes" id="UP000693970">
    <property type="component" value="Unassembled WGS sequence"/>
</dbReference>
<dbReference type="GO" id="GO:0016787">
    <property type="term" value="F:hydrolase activity"/>
    <property type="evidence" value="ECO:0007669"/>
    <property type="project" value="UniProtKB-KW"/>
</dbReference>
<comment type="caution">
    <text evidence="4">The sequence shown here is derived from an EMBL/GenBank/DDBJ whole genome shotgun (WGS) entry which is preliminary data.</text>
</comment>
<feature type="domain" description="Peptidase M20 dimerisation" evidence="3">
    <location>
        <begin position="91"/>
        <end position="185"/>
    </location>
</feature>
<dbReference type="InterPro" id="IPR002933">
    <property type="entry name" value="Peptidase_M20"/>
</dbReference>
<evidence type="ECO:0000313" key="5">
    <source>
        <dbReference type="Proteomes" id="UP000693970"/>
    </source>
</evidence>
<keyword evidence="2" id="KW-0378">Hydrolase</keyword>
<evidence type="ECO:0000256" key="1">
    <source>
        <dbReference type="ARBA" id="ARBA00006153"/>
    </source>
</evidence>
<dbReference type="EMBL" id="JAGRRH010000016">
    <property type="protein sequence ID" value="KAG7353507.1"/>
    <property type="molecule type" value="Genomic_DNA"/>
</dbReference>
<accession>A0A9K3L0T2</accession>
<organism evidence="4 5">
    <name type="scientific">Nitzschia inconspicua</name>
    <dbReference type="NCBI Taxonomy" id="303405"/>
    <lineage>
        <taxon>Eukaryota</taxon>
        <taxon>Sar</taxon>
        <taxon>Stramenopiles</taxon>
        <taxon>Ochrophyta</taxon>
        <taxon>Bacillariophyta</taxon>
        <taxon>Bacillariophyceae</taxon>
        <taxon>Bacillariophycidae</taxon>
        <taxon>Bacillariales</taxon>
        <taxon>Bacillariaceae</taxon>
        <taxon>Nitzschia</taxon>
    </lineage>
</organism>
<gene>
    <name evidence="4" type="ORF">IV203_002862</name>
</gene>
<dbReference type="PANTHER" id="PTHR11014:SF63">
    <property type="entry name" value="METALLOPEPTIDASE, PUTATIVE (AFU_ORTHOLOGUE AFUA_6G09600)-RELATED"/>
    <property type="match status" value="1"/>
</dbReference>
<dbReference type="FunFam" id="3.30.70.360:FF:000001">
    <property type="entry name" value="N-acetyldiaminopimelate deacetylase"/>
    <property type="match status" value="1"/>
</dbReference>
<protein>
    <submittedName>
        <fullName evidence="4">Peptidase M20D amidohydrolase family protein</fullName>
    </submittedName>
</protein>
<sequence>MHACGHDGHTTMLLGAATLLKSMEDSINGTVRLVFQPAEEGGAGAKRMREEGVLTMEPKPQQAFAQHLWPTIPSGTIASRPGPILAAAERFEILVAGVGGHAAMPHLTVDPIVVASSMVMNLQTLVSRNLSPLESGVCSITKFEAGDAFNVIPHSAVLRGTIRALSMDTLLLLQKRVQHVVETTAAVHGANVTITYSPDFYPPTINDPELFNSFSKDVAGLVADNGQLSDIEPTMGAEDFSFIAESVPSTFFLLGQGSGKAPDTSYGLHHPHFALDESVLPRGVQLHVNVALRALHKLANEST</sequence>
<name>A0A9K3L0T2_9STRA</name>